<name>A0ABP6VPM7_9PSEU</name>
<dbReference type="Gene3D" id="3.90.1150.10">
    <property type="entry name" value="Aspartate Aminotransferase, domain 1"/>
    <property type="match status" value="1"/>
</dbReference>
<proteinExistence type="inferred from homology"/>
<dbReference type="InterPro" id="IPR015422">
    <property type="entry name" value="PyrdxlP-dep_Trfase_small"/>
</dbReference>
<comment type="caution">
    <text evidence="4">The sequence shown here is derived from an EMBL/GenBank/DDBJ whole genome shotgun (WGS) entry which is preliminary data.</text>
</comment>
<keyword evidence="2" id="KW-0045">Antibiotic biosynthesis</keyword>
<dbReference type="Proteomes" id="UP001500689">
    <property type="component" value="Unassembled WGS sequence"/>
</dbReference>
<reference evidence="5" key="1">
    <citation type="journal article" date="2019" name="Int. J. Syst. Evol. Microbiol.">
        <title>The Global Catalogue of Microorganisms (GCM) 10K type strain sequencing project: providing services to taxonomists for standard genome sequencing and annotation.</title>
        <authorList>
            <consortium name="The Broad Institute Genomics Platform"/>
            <consortium name="The Broad Institute Genome Sequencing Center for Infectious Disease"/>
            <person name="Wu L."/>
            <person name="Ma J."/>
        </authorList>
    </citation>
    <scope>NUCLEOTIDE SEQUENCE [LARGE SCALE GENOMIC DNA]</scope>
    <source>
        <strain evidence="5">JCM 16898</strain>
    </source>
</reference>
<dbReference type="InterPro" id="IPR015424">
    <property type="entry name" value="PyrdxlP-dep_Trfase"/>
</dbReference>
<dbReference type="RefSeq" id="WP_344857939.1">
    <property type="nucleotide sequence ID" value="NZ_BAAAZN010000003.1"/>
</dbReference>
<dbReference type="NCBIfam" id="TIGR03588">
    <property type="entry name" value="PseC"/>
    <property type="match status" value="1"/>
</dbReference>
<evidence type="ECO:0000256" key="3">
    <source>
        <dbReference type="RuleBase" id="RU004508"/>
    </source>
</evidence>
<evidence type="ECO:0000313" key="5">
    <source>
        <dbReference type="Proteomes" id="UP001500689"/>
    </source>
</evidence>
<dbReference type="PANTHER" id="PTHR30244">
    <property type="entry name" value="TRANSAMINASE"/>
    <property type="match status" value="1"/>
</dbReference>
<dbReference type="CDD" id="cd00616">
    <property type="entry name" value="AHBA_syn"/>
    <property type="match status" value="1"/>
</dbReference>
<dbReference type="SUPFAM" id="SSF53383">
    <property type="entry name" value="PLP-dependent transferases"/>
    <property type="match status" value="1"/>
</dbReference>
<dbReference type="PANTHER" id="PTHR30244:SF34">
    <property type="entry name" value="DTDP-4-AMINO-4,6-DIDEOXYGALACTOSE TRANSAMINASE"/>
    <property type="match status" value="1"/>
</dbReference>
<dbReference type="Gene3D" id="3.40.640.10">
    <property type="entry name" value="Type I PLP-dependent aspartate aminotransferase-like (Major domain)"/>
    <property type="match status" value="1"/>
</dbReference>
<dbReference type="InterPro" id="IPR000653">
    <property type="entry name" value="DegT/StrS_aminotransferase"/>
</dbReference>
<comment type="similarity">
    <text evidence="3">Belongs to the DegT/DnrJ/EryC1 family.</text>
</comment>
<dbReference type="EMBL" id="BAAAZN010000003">
    <property type="protein sequence ID" value="GAA3536853.1"/>
    <property type="molecule type" value="Genomic_DNA"/>
</dbReference>
<gene>
    <name evidence="4" type="primary">pseC</name>
    <name evidence="4" type="ORF">GCM10022222_20730</name>
</gene>
<evidence type="ECO:0000256" key="1">
    <source>
        <dbReference type="ARBA" id="ARBA00001933"/>
    </source>
</evidence>
<dbReference type="InterPro" id="IPR015421">
    <property type="entry name" value="PyrdxlP-dep_Trfase_major"/>
</dbReference>
<keyword evidence="5" id="KW-1185">Reference proteome</keyword>
<evidence type="ECO:0000313" key="4">
    <source>
        <dbReference type="EMBL" id="GAA3536853.1"/>
    </source>
</evidence>
<comment type="cofactor">
    <cofactor evidence="1">
        <name>pyridoxal 5'-phosphate</name>
        <dbReference type="ChEBI" id="CHEBI:597326"/>
    </cofactor>
</comment>
<organism evidence="4 5">
    <name type="scientific">Amycolatopsis ultiminotia</name>
    <dbReference type="NCBI Taxonomy" id="543629"/>
    <lineage>
        <taxon>Bacteria</taxon>
        <taxon>Bacillati</taxon>
        <taxon>Actinomycetota</taxon>
        <taxon>Actinomycetes</taxon>
        <taxon>Pseudonocardiales</taxon>
        <taxon>Pseudonocardiaceae</taxon>
        <taxon>Amycolatopsis</taxon>
    </lineage>
</organism>
<dbReference type="InterPro" id="IPR020026">
    <property type="entry name" value="PseC"/>
</dbReference>
<protein>
    <submittedName>
        <fullName evidence="4">UDP-4-amino-4, 6-dideoxy-N-acetyl-beta-L-altrosami ne transaminase</fullName>
    </submittedName>
</protein>
<sequence>MPEADLPESAAAAGKSTSPAFLPYGRQSVTDEDIAAVTAVLRGDWLTTGPAVTQFEADLAEHTGGVPAVAVTSGTAALHVAYAAAGIKPGDEVVTSPMTFVATAATAALHGAKVVFADVEPDTGNLSVDAAAAAVTERTKVVAAVDYAGHPAELDALAKLAHDAGALLLEDAAHSVGGSWQGRAVGSIADLTTFSFFPTKNLTTAEGGAVVTADADLLRRAKGFRNHGLVRDKAVQRHPDEGGWHQEVHEFGLNYRLPDVLCALGSSQLKRLAKFKKRRTEIHARYNTALADVEGVLTPPARDGADPAWHLYPLRVLENRRRALFDHLRGLGIGVQVNYIPVYWHPVFEDLGYRRGLCPNAEAYYEQELSLPLFPSLTDADVDRVVDGVRSFFHA</sequence>
<dbReference type="Pfam" id="PF01041">
    <property type="entry name" value="DegT_DnrJ_EryC1"/>
    <property type="match status" value="1"/>
</dbReference>
<dbReference type="PIRSF" id="PIRSF000390">
    <property type="entry name" value="PLP_StrS"/>
    <property type="match status" value="1"/>
</dbReference>
<accession>A0ABP6VPM7</accession>
<keyword evidence="3" id="KW-0663">Pyridoxal phosphate</keyword>
<evidence type="ECO:0000256" key="2">
    <source>
        <dbReference type="ARBA" id="ARBA00023194"/>
    </source>
</evidence>